<accession>A0ABV5TEN7</accession>
<sequence>MHPLDSEQIQSFVSDGFVKLEAAVPREVGDQARELLWRQIGLSPEDPAGWTQPVVWATDHTGEGALGQTIRSPRLAAALDQICGAGGWAPRHTVGMVPIRFPNVAPADDRGWHIDANFGRPDGTWAVSGRPETMLLLILFSDVGPDDAPTRIRAGSQRDSAGALADGVFDFMEAAGMVERASSERPVVHATGQPGDIYLVHPFTVHAAQEHLGTEPRFMSQLPVILTSPLTPEGSTPLARAAHSR</sequence>
<proteinExistence type="predicted"/>
<dbReference type="Proteomes" id="UP001589610">
    <property type="component" value="Unassembled WGS sequence"/>
</dbReference>
<keyword evidence="1" id="KW-0223">Dioxygenase</keyword>
<dbReference type="InterPro" id="IPR008775">
    <property type="entry name" value="Phytyl_CoA_dOase-like"/>
</dbReference>
<evidence type="ECO:0000313" key="2">
    <source>
        <dbReference type="Proteomes" id="UP001589610"/>
    </source>
</evidence>
<organism evidence="1 2">
    <name type="scientific">Streptosporangium vulgare</name>
    <dbReference type="NCBI Taxonomy" id="46190"/>
    <lineage>
        <taxon>Bacteria</taxon>
        <taxon>Bacillati</taxon>
        <taxon>Actinomycetota</taxon>
        <taxon>Actinomycetes</taxon>
        <taxon>Streptosporangiales</taxon>
        <taxon>Streptosporangiaceae</taxon>
        <taxon>Streptosporangium</taxon>
    </lineage>
</organism>
<reference evidence="1 2" key="1">
    <citation type="submission" date="2024-09" db="EMBL/GenBank/DDBJ databases">
        <authorList>
            <person name="Sun Q."/>
            <person name="Mori K."/>
        </authorList>
    </citation>
    <scope>NUCLEOTIDE SEQUENCE [LARGE SCALE GENOMIC DNA]</scope>
    <source>
        <strain evidence="1 2">JCM 3028</strain>
    </source>
</reference>
<dbReference type="GO" id="GO:0051213">
    <property type="term" value="F:dioxygenase activity"/>
    <property type="evidence" value="ECO:0007669"/>
    <property type="project" value="UniProtKB-KW"/>
</dbReference>
<dbReference type="Pfam" id="PF05721">
    <property type="entry name" value="PhyH"/>
    <property type="match status" value="1"/>
</dbReference>
<dbReference type="SUPFAM" id="SSF51197">
    <property type="entry name" value="Clavaminate synthase-like"/>
    <property type="match status" value="1"/>
</dbReference>
<protein>
    <submittedName>
        <fullName evidence="1">Phytanoyl-CoA dioxygenase family protein</fullName>
    </submittedName>
</protein>
<dbReference type="EMBL" id="JBHMBS010000008">
    <property type="protein sequence ID" value="MFB9677554.1"/>
    <property type="molecule type" value="Genomic_DNA"/>
</dbReference>
<comment type="caution">
    <text evidence="1">The sequence shown here is derived from an EMBL/GenBank/DDBJ whole genome shotgun (WGS) entry which is preliminary data.</text>
</comment>
<gene>
    <name evidence="1" type="ORF">ACFFRH_18905</name>
</gene>
<evidence type="ECO:0000313" key="1">
    <source>
        <dbReference type="EMBL" id="MFB9677554.1"/>
    </source>
</evidence>
<keyword evidence="1" id="KW-0560">Oxidoreductase</keyword>
<keyword evidence="2" id="KW-1185">Reference proteome</keyword>
<dbReference type="RefSeq" id="WP_344748821.1">
    <property type="nucleotide sequence ID" value="NZ_BAAAWW010000171.1"/>
</dbReference>
<name>A0ABV5TEN7_9ACTN</name>
<dbReference type="Gene3D" id="2.60.120.620">
    <property type="entry name" value="q2cbj1_9rhob like domain"/>
    <property type="match status" value="1"/>
</dbReference>